<accession>A0A395N1Z1</accession>
<evidence type="ECO:0000313" key="1">
    <source>
        <dbReference type="EMBL" id="RFN53569.1"/>
    </source>
</evidence>
<name>A0A395N1Z1_9HYPO</name>
<sequence>MSESAKIRIINEVVRRLRDEDPDTAQTLKRYISETDHIKDIMQAVVKDIGYAMNDLNLRGENAVALNRCKYDLARAVVQDEHNRLTRDGYDRNFRPRLNCTVKSLKTVDAGKDGASGGGSTQQDKEPMMEVTLRFPAREYNDSPHCLTSDKTHVYLMMKER</sequence>
<keyword evidence="2" id="KW-1185">Reference proteome</keyword>
<protein>
    <submittedName>
        <fullName evidence="1">Uncharacterized protein</fullName>
    </submittedName>
</protein>
<dbReference type="EMBL" id="PXXK01000041">
    <property type="protein sequence ID" value="RFN53569.1"/>
    <property type="molecule type" value="Genomic_DNA"/>
</dbReference>
<dbReference type="Proteomes" id="UP000265631">
    <property type="component" value="Unassembled WGS sequence"/>
</dbReference>
<evidence type="ECO:0000313" key="2">
    <source>
        <dbReference type="Proteomes" id="UP000265631"/>
    </source>
</evidence>
<comment type="caution">
    <text evidence="1">The sequence shown here is derived from an EMBL/GenBank/DDBJ whole genome shotgun (WGS) entry which is preliminary data.</text>
</comment>
<reference evidence="1 2" key="1">
    <citation type="journal article" date="2018" name="PLoS Pathog.">
        <title>Evolution of structural diversity of trichothecenes, a family of toxins produced by plant pathogenic and entomopathogenic fungi.</title>
        <authorList>
            <person name="Proctor R.H."/>
            <person name="McCormick S.P."/>
            <person name="Kim H.S."/>
            <person name="Cardoza R.E."/>
            <person name="Stanley A.M."/>
            <person name="Lindo L."/>
            <person name="Kelly A."/>
            <person name="Brown D.W."/>
            <person name="Lee T."/>
            <person name="Vaughan M.M."/>
            <person name="Alexander N.J."/>
            <person name="Busman M."/>
            <person name="Gutierrez S."/>
        </authorList>
    </citation>
    <scope>NUCLEOTIDE SEQUENCE [LARGE SCALE GENOMIC DNA]</scope>
    <source>
        <strain evidence="1 2">NRRL 13405</strain>
    </source>
</reference>
<gene>
    <name evidence="1" type="ORF">FIE12Z_2177</name>
</gene>
<proteinExistence type="predicted"/>
<dbReference type="AlphaFoldDB" id="A0A395N1Z1"/>
<organism evidence="1 2">
    <name type="scientific">Fusarium flagelliforme</name>
    <dbReference type="NCBI Taxonomy" id="2675880"/>
    <lineage>
        <taxon>Eukaryota</taxon>
        <taxon>Fungi</taxon>
        <taxon>Dikarya</taxon>
        <taxon>Ascomycota</taxon>
        <taxon>Pezizomycotina</taxon>
        <taxon>Sordariomycetes</taxon>
        <taxon>Hypocreomycetidae</taxon>
        <taxon>Hypocreales</taxon>
        <taxon>Nectriaceae</taxon>
        <taxon>Fusarium</taxon>
        <taxon>Fusarium incarnatum-equiseti species complex</taxon>
    </lineage>
</organism>